<reference evidence="2 3" key="1">
    <citation type="submission" date="2014-02" db="EMBL/GenBank/DDBJ databases">
        <title>The small core and large imbalanced accessory genome model reveals a collaborative survival strategy of Sorangium cellulosum strains in nature.</title>
        <authorList>
            <person name="Han K."/>
            <person name="Peng R."/>
            <person name="Blom J."/>
            <person name="Li Y.-Z."/>
        </authorList>
    </citation>
    <scope>NUCLEOTIDE SEQUENCE [LARGE SCALE GENOMIC DNA]</scope>
    <source>
        <strain evidence="2 3">So0008-312</strain>
    </source>
</reference>
<accession>A0A150QX69</accession>
<dbReference type="RefSeq" id="WP_061606205.1">
    <property type="nucleotide sequence ID" value="NZ_JEMA01000254.1"/>
</dbReference>
<name>A0A150QX69_SORCE</name>
<sequence length="74" mass="8136">MRGALSAAEDDTPRDVLQRDDETQRARSEQLRRELAELRQAPKIAQTLVELGADLSSIVALVTLEGGIAHVLDR</sequence>
<proteinExistence type="predicted"/>
<feature type="compositionally biased region" description="Basic and acidic residues" evidence="1">
    <location>
        <begin position="11"/>
        <end position="28"/>
    </location>
</feature>
<feature type="region of interest" description="Disordered" evidence="1">
    <location>
        <begin position="1"/>
        <end position="28"/>
    </location>
</feature>
<dbReference type="AlphaFoldDB" id="A0A150QX69"/>
<evidence type="ECO:0000313" key="2">
    <source>
        <dbReference type="EMBL" id="KYF72600.1"/>
    </source>
</evidence>
<evidence type="ECO:0000313" key="3">
    <source>
        <dbReference type="Proteomes" id="UP000075260"/>
    </source>
</evidence>
<organism evidence="2 3">
    <name type="scientific">Sorangium cellulosum</name>
    <name type="common">Polyangium cellulosum</name>
    <dbReference type="NCBI Taxonomy" id="56"/>
    <lineage>
        <taxon>Bacteria</taxon>
        <taxon>Pseudomonadati</taxon>
        <taxon>Myxococcota</taxon>
        <taxon>Polyangia</taxon>
        <taxon>Polyangiales</taxon>
        <taxon>Polyangiaceae</taxon>
        <taxon>Sorangium</taxon>
    </lineage>
</organism>
<evidence type="ECO:0000256" key="1">
    <source>
        <dbReference type="SAM" id="MobiDB-lite"/>
    </source>
</evidence>
<protein>
    <submittedName>
        <fullName evidence="2">Uncharacterized protein</fullName>
    </submittedName>
</protein>
<dbReference type="EMBL" id="JEMA01000254">
    <property type="protein sequence ID" value="KYF72600.1"/>
    <property type="molecule type" value="Genomic_DNA"/>
</dbReference>
<comment type="caution">
    <text evidence="2">The sequence shown here is derived from an EMBL/GenBank/DDBJ whole genome shotgun (WGS) entry which is preliminary data.</text>
</comment>
<gene>
    <name evidence="2" type="ORF">BE15_16460</name>
</gene>
<dbReference type="Proteomes" id="UP000075260">
    <property type="component" value="Unassembled WGS sequence"/>
</dbReference>